<dbReference type="Pfam" id="PF13589">
    <property type="entry name" value="HATPase_c_3"/>
    <property type="match status" value="1"/>
</dbReference>
<dbReference type="Gene3D" id="3.30.565.10">
    <property type="entry name" value="Histidine kinase-like ATPase, C-terminal domain"/>
    <property type="match status" value="1"/>
</dbReference>
<name>A0A2S9YUM8_9BACT</name>
<reference evidence="2 3" key="1">
    <citation type="submission" date="2018-03" db="EMBL/GenBank/DDBJ databases">
        <title>Draft Genome Sequences of the Obligatory Marine Myxobacteria Enhygromyxa salina SWB007.</title>
        <authorList>
            <person name="Poehlein A."/>
            <person name="Moghaddam J.A."/>
            <person name="Harms H."/>
            <person name="Alanjari M."/>
            <person name="Koenig G.M."/>
            <person name="Daniel R."/>
            <person name="Schaeberle T.F."/>
        </authorList>
    </citation>
    <scope>NUCLEOTIDE SEQUENCE [LARGE SCALE GENOMIC DNA]</scope>
    <source>
        <strain evidence="2 3">SWB007</strain>
    </source>
</reference>
<evidence type="ECO:0000313" key="3">
    <source>
        <dbReference type="Proteomes" id="UP000238823"/>
    </source>
</evidence>
<comment type="caution">
    <text evidence="2">The sequence shown here is derived from an EMBL/GenBank/DDBJ whole genome shotgun (WGS) entry which is preliminary data.</text>
</comment>
<dbReference type="RefSeq" id="WP_181233365.1">
    <property type="nucleotide sequence ID" value="NZ_PVNL01000035.1"/>
</dbReference>
<evidence type="ECO:0000313" key="2">
    <source>
        <dbReference type="EMBL" id="PRQ08796.1"/>
    </source>
</evidence>
<dbReference type="AlphaFoldDB" id="A0A2S9YUM8"/>
<dbReference type="Proteomes" id="UP000238823">
    <property type="component" value="Unassembled WGS sequence"/>
</dbReference>
<organism evidence="2 3">
    <name type="scientific">Enhygromyxa salina</name>
    <dbReference type="NCBI Taxonomy" id="215803"/>
    <lineage>
        <taxon>Bacteria</taxon>
        <taxon>Pseudomonadati</taxon>
        <taxon>Myxococcota</taxon>
        <taxon>Polyangia</taxon>
        <taxon>Nannocystales</taxon>
        <taxon>Nannocystaceae</taxon>
        <taxon>Enhygromyxa</taxon>
    </lineage>
</organism>
<dbReference type="InterPro" id="IPR036890">
    <property type="entry name" value="HATPase_C_sf"/>
</dbReference>
<gene>
    <name evidence="2" type="ORF">ENSA7_14280</name>
</gene>
<proteinExistence type="predicted"/>
<dbReference type="SUPFAM" id="SSF55874">
    <property type="entry name" value="ATPase domain of HSP90 chaperone/DNA topoisomerase II/histidine kinase"/>
    <property type="match status" value="1"/>
</dbReference>
<dbReference type="EMBL" id="PVNL01000035">
    <property type="protein sequence ID" value="PRQ08796.1"/>
    <property type="molecule type" value="Genomic_DNA"/>
</dbReference>
<protein>
    <submittedName>
        <fullName evidence="2">DNA mismatch repair protein</fullName>
    </submittedName>
</protein>
<sequence>MARKKVSKQVEVAVQKDHLRKLAKTRHPVHAVQELIWNSLDADAKSVEVIIERNLWGGVQRLAVIDDGEGILPGRAQAAFERLGGSWKQELQVTPKGRKLHGQEGKGRFAAFSLGRLVSWDSIAMDDDGDFYSCRVEASGDMIDRFLLAAGPVAKGRQVTVGTKVTVDEIPESVHGLIGEDVITAMHDKFSLYLVKYPRVKMVYDGEAIDPHAAISNIESCNVCVEVDGESVEADVDIVEWKRKGPRGIYLCDSDGFSVQDVPLGKSTHGRRITAHIKSEIFQTLLASGGLSVGDLHPVVRALLNRTRELVGDYYERSSKRVAIERVKGWRDEGVYPFGAAPKGPIETAQQQTFVLVANEVEERVPEVQKHGQKAKRLLFRLLRDAIERGPDQLHVMLAQALELTNAQQQELAELLPKPKVKSKRKPKSAAEPKRATASRSVDA</sequence>
<feature type="compositionally biased region" description="Basic residues" evidence="1">
    <location>
        <begin position="419"/>
        <end position="428"/>
    </location>
</feature>
<accession>A0A2S9YUM8</accession>
<evidence type="ECO:0000256" key="1">
    <source>
        <dbReference type="SAM" id="MobiDB-lite"/>
    </source>
</evidence>
<feature type="region of interest" description="Disordered" evidence="1">
    <location>
        <begin position="414"/>
        <end position="444"/>
    </location>
</feature>